<evidence type="ECO:0000259" key="1">
    <source>
        <dbReference type="Pfam" id="PF00534"/>
    </source>
</evidence>
<dbReference type="Pfam" id="PF00534">
    <property type="entry name" value="Glycos_transf_1"/>
    <property type="match status" value="1"/>
</dbReference>
<evidence type="ECO:0000313" key="3">
    <source>
        <dbReference type="Proteomes" id="UP000034893"/>
    </source>
</evidence>
<feature type="domain" description="Glycosyl transferase family 1" evidence="1">
    <location>
        <begin position="171"/>
        <end position="318"/>
    </location>
</feature>
<comment type="caution">
    <text evidence="2">The sequence shown here is derived from an EMBL/GenBank/DDBJ whole genome shotgun (WGS) entry which is preliminary data.</text>
</comment>
<dbReference type="SUPFAM" id="SSF53756">
    <property type="entry name" value="UDP-Glycosyltransferase/glycogen phosphorylase"/>
    <property type="match status" value="1"/>
</dbReference>
<evidence type="ECO:0000313" key="2">
    <source>
        <dbReference type="EMBL" id="KKQ89829.1"/>
    </source>
</evidence>
<dbReference type="InterPro" id="IPR050194">
    <property type="entry name" value="Glycosyltransferase_grp1"/>
</dbReference>
<dbReference type="GO" id="GO:0016758">
    <property type="term" value="F:hexosyltransferase activity"/>
    <property type="evidence" value="ECO:0007669"/>
    <property type="project" value="TreeGrafter"/>
</dbReference>
<proteinExistence type="predicted"/>
<dbReference type="AlphaFoldDB" id="A0A0G0NVD9"/>
<dbReference type="PANTHER" id="PTHR45947:SF3">
    <property type="entry name" value="SULFOQUINOVOSYL TRANSFERASE SQD2"/>
    <property type="match status" value="1"/>
</dbReference>
<accession>A0A0G0NVD9</accession>
<dbReference type="Gene3D" id="3.40.50.2000">
    <property type="entry name" value="Glycogen Phosphorylase B"/>
    <property type="match status" value="2"/>
</dbReference>
<protein>
    <submittedName>
        <fullName evidence="2">Glycosyl transferase group 1</fullName>
    </submittedName>
</protein>
<dbReference type="CDD" id="cd03801">
    <property type="entry name" value="GT4_PimA-like"/>
    <property type="match status" value="1"/>
</dbReference>
<dbReference type="PANTHER" id="PTHR45947">
    <property type="entry name" value="SULFOQUINOVOSYL TRANSFERASE SQD2"/>
    <property type="match status" value="1"/>
</dbReference>
<organism evidence="2 3">
    <name type="scientific">Candidatus Curtissbacteria bacterium GW2011_GWC2_38_9</name>
    <dbReference type="NCBI Taxonomy" id="1618414"/>
    <lineage>
        <taxon>Bacteria</taxon>
        <taxon>Candidatus Curtissiibacteriota</taxon>
    </lineage>
</organism>
<sequence>MFKVCIMSDTWFPIIGGGPKVAWEVAKRLTADFSCQVDIITRRFPNQKIQTLPKNLKIIYLGPRLPWNNNFSRLIFILLSFKYLLGKKYDIVHAFPFVAGFPVLAASHFNKTPTIFSVFALNTNNLLEKFLVLKLRYSAQITDNTEFLKISNKNKVYYVPDGVDISQFNKVKVAKYKVPTILFVGRFHPQKSISLLLQVANDLCKKIKNLKFVLVGYGREEKNIRDFVSSNNLKGRILLKGKLIGKKLIEEYKKASIFVLPSLYEGQGIVVLEAWAAKLPVIATRVGSLKQIVKDKENGILVNPGDYKGLEKAIIGLLFAKDIDKYGQRGYEIVKKNYSWDETAKKIFKIYQTLT</sequence>
<name>A0A0G0NVD9_9BACT</name>
<gene>
    <name evidence="2" type="ORF">UT12_C0007G0026</name>
</gene>
<keyword evidence="2" id="KW-0808">Transferase</keyword>
<dbReference type="Proteomes" id="UP000034893">
    <property type="component" value="Unassembled WGS sequence"/>
</dbReference>
<reference evidence="2 3" key="1">
    <citation type="journal article" date="2015" name="Nature">
        <title>rRNA introns, odd ribosomes, and small enigmatic genomes across a large radiation of phyla.</title>
        <authorList>
            <person name="Brown C.T."/>
            <person name="Hug L.A."/>
            <person name="Thomas B.C."/>
            <person name="Sharon I."/>
            <person name="Castelle C.J."/>
            <person name="Singh A."/>
            <person name="Wilkins M.J."/>
            <person name="Williams K.H."/>
            <person name="Banfield J.F."/>
        </authorList>
    </citation>
    <scope>NUCLEOTIDE SEQUENCE [LARGE SCALE GENOMIC DNA]</scope>
</reference>
<dbReference type="InterPro" id="IPR001296">
    <property type="entry name" value="Glyco_trans_1"/>
</dbReference>
<dbReference type="EMBL" id="LBVP01000007">
    <property type="protein sequence ID" value="KKQ89829.1"/>
    <property type="molecule type" value="Genomic_DNA"/>
</dbReference>